<protein>
    <recommendedName>
        <fullName evidence="2">Phasin domain-containing protein</fullName>
    </recommendedName>
</protein>
<reference evidence="3 4" key="1">
    <citation type="journal article" date="2019" name="Microbiol. Resour. Announc.">
        <title>Complete Genome Sequence of Halomonas sulfidaeris Strain Esulfide1 Isolated from a Metal Sulfide Rock at a Depth of 2,200 Meters, Obtained Using Nanopore Sequencing.</title>
        <authorList>
            <person name="Saito M."/>
            <person name="Nishigata A."/>
            <person name="Galipon J."/>
            <person name="Arakawa K."/>
        </authorList>
    </citation>
    <scope>NUCLEOTIDE SEQUENCE [LARGE SCALE GENOMIC DNA]</scope>
    <source>
        <strain evidence="3 4">ATCC BAA-803</strain>
    </source>
</reference>
<feature type="region of interest" description="Disordered" evidence="1">
    <location>
        <begin position="124"/>
        <end position="144"/>
    </location>
</feature>
<proteinExistence type="predicted"/>
<dbReference type="KEGG" id="hsr:HSBAA_42970"/>
<evidence type="ECO:0000259" key="2">
    <source>
        <dbReference type="Pfam" id="PF09361"/>
    </source>
</evidence>
<accession>A0A455UEE3</accession>
<sequence>MQDNMMDAFNAQTKQMFEPMRKINSLMLNNMEKMTQYQLEAMKRYSQMGTERIRSATEIQDAESLRDFGTKQAEMMNELSQQMQEDARVMSEMSLQFKSEMEKCSVKQGNKCPIRPRRLLKASSLEKPPVNHHVKADWRHHRGA</sequence>
<dbReference type="Proteomes" id="UP000320231">
    <property type="component" value="Chromosome"/>
</dbReference>
<dbReference type="Pfam" id="PF09361">
    <property type="entry name" value="Phasin_2"/>
    <property type="match status" value="1"/>
</dbReference>
<dbReference type="InterPro" id="IPR014176">
    <property type="entry name" value="Phasin_subfam-3"/>
</dbReference>
<gene>
    <name evidence="3" type="ORF">HSBAA_42970</name>
</gene>
<dbReference type="EMBL" id="AP019514">
    <property type="protein sequence ID" value="BBI62991.1"/>
    <property type="molecule type" value="Genomic_DNA"/>
</dbReference>
<feature type="compositionally biased region" description="Basic residues" evidence="1">
    <location>
        <begin position="130"/>
        <end position="144"/>
    </location>
</feature>
<organism evidence="3 4">
    <name type="scientific">Vreelandella sulfidaeris</name>
    <dbReference type="NCBI Taxonomy" id="115553"/>
    <lineage>
        <taxon>Bacteria</taxon>
        <taxon>Pseudomonadati</taxon>
        <taxon>Pseudomonadota</taxon>
        <taxon>Gammaproteobacteria</taxon>
        <taxon>Oceanospirillales</taxon>
        <taxon>Halomonadaceae</taxon>
        <taxon>Vreelandella</taxon>
    </lineage>
</organism>
<evidence type="ECO:0000313" key="4">
    <source>
        <dbReference type="Proteomes" id="UP000320231"/>
    </source>
</evidence>
<dbReference type="NCBIfam" id="TIGR02809">
    <property type="entry name" value="phasin_3"/>
    <property type="match status" value="1"/>
</dbReference>
<name>A0A455UEE3_9GAMM</name>
<evidence type="ECO:0000256" key="1">
    <source>
        <dbReference type="SAM" id="MobiDB-lite"/>
    </source>
</evidence>
<dbReference type="AlphaFoldDB" id="A0A455UEE3"/>
<feature type="domain" description="Phasin" evidence="2">
    <location>
        <begin position="8"/>
        <end position="103"/>
    </location>
</feature>
<evidence type="ECO:0000313" key="3">
    <source>
        <dbReference type="EMBL" id="BBI62991.1"/>
    </source>
</evidence>
<dbReference type="InterPro" id="IPR018968">
    <property type="entry name" value="Phasin"/>
</dbReference>